<evidence type="ECO:0000313" key="2">
    <source>
        <dbReference type="Proteomes" id="UP000004947"/>
    </source>
</evidence>
<dbReference type="EMBL" id="ABCK01000030">
    <property type="protein sequence ID" value="EDM25429.1"/>
    <property type="molecule type" value="Genomic_DNA"/>
</dbReference>
<dbReference type="AlphaFoldDB" id="A6DSI4"/>
<evidence type="ECO:0000313" key="1">
    <source>
        <dbReference type="EMBL" id="EDM25429.1"/>
    </source>
</evidence>
<name>A6DSI4_9BACT</name>
<proteinExistence type="predicted"/>
<comment type="caution">
    <text evidence="1">The sequence shown here is derived from an EMBL/GenBank/DDBJ whole genome shotgun (WGS) entry which is preliminary data.</text>
</comment>
<sequence>MHCANNLKQLFSYQMAFADDNDRKVYAHNLRSRWMIETQYRPEKANDTDFVEVNFYPNGEQMMEPYLGKEDGSDSSTFKDIYRCPDTQYDPDSYTAGVSAGRTYNGFMDYFYTKPSKVDKVSIRNYGGPLIFEHSTRKPFMSDYITWFSALGTSKIHNNNDKLNLLVTDGSVIKYSLPTGVWDDKRMNATWVPYFESALGVSAY</sequence>
<keyword evidence="2" id="KW-1185">Reference proteome</keyword>
<gene>
    <name evidence="1" type="ORF">LNTAR_09856</name>
</gene>
<organism evidence="1 2">
    <name type="scientific">Lentisphaera araneosa HTCC2155</name>
    <dbReference type="NCBI Taxonomy" id="313628"/>
    <lineage>
        <taxon>Bacteria</taxon>
        <taxon>Pseudomonadati</taxon>
        <taxon>Lentisphaerota</taxon>
        <taxon>Lentisphaeria</taxon>
        <taxon>Lentisphaerales</taxon>
        <taxon>Lentisphaeraceae</taxon>
        <taxon>Lentisphaera</taxon>
    </lineage>
</organism>
<accession>A6DSI4</accession>
<protein>
    <submittedName>
        <fullName evidence="1">Uncharacterized protein</fullName>
    </submittedName>
</protein>
<reference evidence="1 2" key="1">
    <citation type="journal article" date="2010" name="J. Bacteriol.">
        <title>Genome sequence of Lentisphaera araneosa HTCC2155T, the type species of the order Lentisphaerales in the phylum Lentisphaerae.</title>
        <authorList>
            <person name="Thrash J.C."/>
            <person name="Cho J.C."/>
            <person name="Vergin K.L."/>
            <person name="Morris R.M."/>
            <person name="Giovannoni S.J."/>
        </authorList>
    </citation>
    <scope>NUCLEOTIDE SEQUENCE [LARGE SCALE GENOMIC DNA]</scope>
    <source>
        <strain evidence="1 2">HTCC2155</strain>
    </source>
</reference>
<dbReference type="Proteomes" id="UP000004947">
    <property type="component" value="Unassembled WGS sequence"/>
</dbReference>